<gene>
    <name evidence="2" type="ORF">GCM10009855_33020</name>
</gene>
<sequence length="86" mass="9351">MAAVRRSVSEVENRVITVILLAGSARPASYGHIGPVDRRSPDAAGLTQDTRRQWRAVSHTVARPCRTRTGFRAGRLGFTVGHILEG</sequence>
<feature type="region of interest" description="Disordered" evidence="1">
    <location>
        <begin position="32"/>
        <end position="51"/>
    </location>
</feature>
<name>A0ABP5UY72_9ACTN</name>
<proteinExistence type="predicted"/>
<evidence type="ECO:0000256" key="1">
    <source>
        <dbReference type="SAM" id="MobiDB-lite"/>
    </source>
</evidence>
<dbReference type="Proteomes" id="UP001501170">
    <property type="component" value="Unassembled WGS sequence"/>
</dbReference>
<keyword evidence="3" id="KW-1185">Reference proteome</keyword>
<organism evidence="2 3">
    <name type="scientific">Gordonia cholesterolivorans</name>
    <dbReference type="NCBI Taxonomy" id="559625"/>
    <lineage>
        <taxon>Bacteria</taxon>
        <taxon>Bacillati</taxon>
        <taxon>Actinomycetota</taxon>
        <taxon>Actinomycetes</taxon>
        <taxon>Mycobacteriales</taxon>
        <taxon>Gordoniaceae</taxon>
        <taxon>Gordonia</taxon>
    </lineage>
</organism>
<dbReference type="EMBL" id="BAAARB010000023">
    <property type="protein sequence ID" value="GAA2390374.1"/>
    <property type="molecule type" value="Genomic_DNA"/>
</dbReference>
<comment type="caution">
    <text evidence="2">The sequence shown here is derived from an EMBL/GenBank/DDBJ whole genome shotgun (WGS) entry which is preliminary data.</text>
</comment>
<protein>
    <submittedName>
        <fullName evidence="2">Uncharacterized protein</fullName>
    </submittedName>
</protein>
<evidence type="ECO:0000313" key="2">
    <source>
        <dbReference type="EMBL" id="GAA2390374.1"/>
    </source>
</evidence>
<reference evidence="3" key="1">
    <citation type="journal article" date="2019" name="Int. J. Syst. Evol. Microbiol.">
        <title>The Global Catalogue of Microorganisms (GCM) 10K type strain sequencing project: providing services to taxonomists for standard genome sequencing and annotation.</title>
        <authorList>
            <consortium name="The Broad Institute Genomics Platform"/>
            <consortium name="The Broad Institute Genome Sequencing Center for Infectious Disease"/>
            <person name="Wu L."/>
            <person name="Ma J."/>
        </authorList>
    </citation>
    <scope>NUCLEOTIDE SEQUENCE [LARGE SCALE GENOMIC DNA]</scope>
    <source>
        <strain evidence="3">JCM 16227</strain>
    </source>
</reference>
<evidence type="ECO:0000313" key="3">
    <source>
        <dbReference type="Proteomes" id="UP001501170"/>
    </source>
</evidence>
<accession>A0ABP5UY72</accession>